<accession>A0A369QG23</accession>
<dbReference type="InterPro" id="IPR054585">
    <property type="entry name" value="NDH2-like_C"/>
</dbReference>
<keyword evidence="7" id="KW-0520">NAD</keyword>
<dbReference type="InterPro" id="IPR045024">
    <property type="entry name" value="NDH-2"/>
</dbReference>
<evidence type="ECO:0000256" key="5">
    <source>
        <dbReference type="ARBA" id="ARBA00022946"/>
    </source>
</evidence>
<dbReference type="Gene3D" id="3.50.50.100">
    <property type="match status" value="1"/>
</dbReference>
<dbReference type="EMBL" id="QASA01000001">
    <property type="protein sequence ID" value="RDC63654.1"/>
    <property type="molecule type" value="Genomic_DNA"/>
</dbReference>
<dbReference type="EC" id="1.6.5.9" evidence="2"/>
<evidence type="ECO:0000256" key="1">
    <source>
        <dbReference type="ARBA" id="ARBA00005272"/>
    </source>
</evidence>
<evidence type="ECO:0000259" key="10">
    <source>
        <dbReference type="Pfam" id="PF07992"/>
    </source>
</evidence>
<feature type="domain" description="FAD/NAD(P)-binding" evidence="10">
    <location>
        <begin position="96"/>
        <end position="414"/>
    </location>
</feature>
<keyword evidence="13" id="KW-1185">Reference proteome</keyword>
<evidence type="ECO:0000256" key="4">
    <source>
        <dbReference type="ARBA" id="ARBA00022827"/>
    </source>
</evidence>
<evidence type="ECO:0000259" key="11">
    <source>
        <dbReference type="Pfam" id="PF22366"/>
    </source>
</evidence>
<dbReference type="Proteomes" id="UP000253919">
    <property type="component" value="Unassembled WGS sequence"/>
</dbReference>
<dbReference type="SUPFAM" id="SSF51905">
    <property type="entry name" value="FAD/NAD(P)-binding domain"/>
    <property type="match status" value="1"/>
</dbReference>
<evidence type="ECO:0000256" key="3">
    <source>
        <dbReference type="ARBA" id="ARBA00022630"/>
    </source>
</evidence>
<dbReference type="Pfam" id="PF07992">
    <property type="entry name" value="Pyr_redox_2"/>
    <property type="match status" value="1"/>
</dbReference>
<feature type="transmembrane region" description="Helical" evidence="9">
    <location>
        <begin position="465"/>
        <end position="482"/>
    </location>
</feature>
<reference evidence="12 13" key="1">
    <citation type="submission" date="2018-04" db="EMBL/GenBank/DDBJ databases">
        <title>Adhaeribacter sp. HMF7616 genome sequencing and assembly.</title>
        <authorList>
            <person name="Kang H."/>
            <person name="Kang J."/>
            <person name="Cha I."/>
            <person name="Kim H."/>
            <person name="Joh K."/>
        </authorList>
    </citation>
    <scope>NUCLEOTIDE SEQUENCE [LARGE SCALE GENOMIC DNA]</scope>
    <source>
        <strain evidence="12 13">HMF7616</strain>
    </source>
</reference>
<keyword evidence="4" id="KW-0274">FAD</keyword>
<dbReference type="AlphaFoldDB" id="A0A369QG23"/>
<keyword evidence="5" id="KW-0809">Transit peptide</keyword>
<keyword evidence="9" id="KW-1133">Transmembrane helix</keyword>
<evidence type="ECO:0000256" key="6">
    <source>
        <dbReference type="ARBA" id="ARBA00023002"/>
    </source>
</evidence>
<evidence type="ECO:0000256" key="8">
    <source>
        <dbReference type="ARBA" id="ARBA00047599"/>
    </source>
</evidence>
<dbReference type="Pfam" id="PF22366">
    <property type="entry name" value="NDH2_C"/>
    <property type="match status" value="1"/>
</dbReference>
<keyword evidence="6 12" id="KW-0560">Oxidoreductase</keyword>
<evidence type="ECO:0000256" key="9">
    <source>
        <dbReference type="SAM" id="Phobius"/>
    </source>
</evidence>
<name>A0A369QG23_9BACT</name>
<comment type="catalytic activity">
    <reaction evidence="8">
        <text>a quinone + NADH + H(+) = a quinol + NAD(+)</text>
        <dbReference type="Rhea" id="RHEA:46160"/>
        <dbReference type="ChEBI" id="CHEBI:15378"/>
        <dbReference type="ChEBI" id="CHEBI:24646"/>
        <dbReference type="ChEBI" id="CHEBI:57540"/>
        <dbReference type="ChEBI" id="CHEBI:57945"/>
        <dbReference type="ChEBI" id="CHEBI:132124"/>
        <dbReference type="EC" id="1.6.5.9"/>
    </reaction>
</comment>
<dbReference type="InterPro" id="IPR036188">
    <property type="entry name" value="FAD/NAD-bd_sf"/>
</dbReference>
<sequence>MEPGTGSKEQPLLLWYHLIFYRASTNPITNNYRKRLYGILPPLKLLLFVRSKEIDKIKKLPLLNKGASYTLNKWNGMATSTSNTKNAKIAETGQARVIIIGGGFAGMELVKALRGADLQVILIDKQNFHTFQPLLYQVGTAAVEADSIIYPFRKIFDEQQNFYFRLAEVQSVDTVNQLVETSIGLLRYDYLVIATGATTNFYGDEVMQKNAISIKNIQDALALRNTILSNFEKALQIDDEEQLNSLMDYVIVGGGPTGVELAGALSELRKHVFPRDYKELDFIKMDIYLIQSGDILLKGMSAEASQKARDYLEKFGVKILFNRKVKAYDGYTVTLDNGEKLITRTLIWAAGVTGAPVAGIRKESILRGNRLQTDEYNRVAGYQNLFAIGDIAAVVTPEHPEGHPMLAQPAMQQGKLLGQNLKKLVKNQAMRPFHYHDQGTMATIGRNQAVADLKIFKKEFKTQGFIAWFIWAFIHLISILGFRNRLFVLVNWMGSYFTYDKGIRLIVGQSKENIPVEAVTEKAVG</sequence>
<evidence type="ECO:0000256" key="7">
    <source>
        <dbReference type="ARBA" id="ARBA00023027"/>
    </source>
</evidence>
<keyword evidence="9" id="KW-0812">Transmembrane</keyword>
<evidence type="ECO:0000313" key="12">
    <source>
        <dbReference type="EMBL" id="RDC63654.1"/>
    </source>
</evidence>
<dbReference type="PANTHER" id="PTHR43706">
    <property type="entry name" value="NADH DEHYDROGENASE"/>
    <property type="match status" value="1"/>
</dbReference>
<evidence type="ECO:0000313" key="13">
    <source>
        <dbReference type="Proteomes" id="UP000253919"/>
    </source>
</evidence>
<dbReference type="PRINTS" id="PR00411">
    <property type="entry name" value="PNDRDTASEI"/>
</dbReference>
<proteinExistence type="inferred from homology"/>
<dbReference type="PANTHER" id="PTHR43706:SF47">
    <property type="entry name" value="EXTERNAL NADH-UBIQUINONE OXIDOREDUCTASE 1, MITOCHONDRIAL-RELATED"/>
    <property type="match status" value="1"/>
</dbReference>
<evidence type="ECO:0000256" key="2">
    <source>
        <dbReference type="ARBA" id="ARBA00012637"/>
    </source>
</evidence>
<protein>
    <recommendedName>
        <fullName evidence="2">NADH:ubiquinone reductase (non-electrogenic)</fullName>
        <ecNumber evidence="2">1.6.5.9</ecNumber>
    </recommendedName>
</protein>
<dbReference type="InterPro" id="IPR023753">
    <property type="entry name" value="FAD/NAD-binding_dom"/>
</dbReference>
<gene>
    <name evidence="12" type="ORF">AHMF7616_02259</name>
</gene>
<dbReference type="PRINTS" id="PR00368">
    <property type="entry name" value="FADPNR"/>
</dbReference>
<organism evidence="12 13">
    <name type="scientific">Adhaeribacter pallidiroseus</name>
    <dbReference type="NCBI Taxonomy" id="2072847"/>
    <lineage>
        <taxon>Bacteria</taxon>
        <taxon>Pseudomonadati</taxon>
        <taxon>Bacteroidota</taxon>
        <taxon>Cytophagia</taxon>
        <taxon>Cytophagales</taxon>
        <taxon>Hymenobacteraceae</taxon>
        <taxon>Adhaeribacter</taxon>
    </lineage>
</organism>
<keyword evidence="9" id="KW-0472">Membrane</keyword>
<feature type="domain" description="External alternative NADH-ubiquinone oxidoreductase-like C-terminal" evidence="11">
    <location>
        <begin position="438"/>
        <end position="497"/>
    </location>
</feature>
<comment type="similarity">
    <text evidence="1">Belongs to the NADH dehydrogenase family.</text>
</comment>
<comment type="caution">
    <text evidence="12">The sequence shown here is derived from an EMBL/GenBank/DDBJ whole genome shotgun (WGS) entry which is preliminary data.</text>
</comment>
<keyword evidence="3" id="KW-0285">Flavoprotein</keyword>
<dbReference type="GO" id="GO:0050136">
    <property type="term" value="F:NADH dehydrogenase (quinone) (non-electrogenic) activity"/>
    <property type="evidence" value="ECO:0007669"/>
    <property type="project" value="UniProtKB-EC"/>
</dbReference>